<evidence type="ECO:0000313" key="3">
    <source>
        <dbReference type="Proteomes" id="UP000287233"/>
    </source>
</evidence>
<name>A0A410FVY6_BIPS1</name>
<dbReference type="Proteomes" id="UP000287233">
    <property type="component" value="Chromosome"/>
</dbReference>
<organism evidence="2 3">
    <name type="scientific">Bipolaricaulis sibiricus</name>
    <dbReference type="NCBI Taxonomy" id="2501609"/>
    <lineage>
        <taxon>Bacteria</taxon>
        <taxon>Candidatus Bipolaricaulota</taxon>
        <taxon>Candidatus Bipolaricaulia</taxon>
        <taxon>Candidatus Bipolaricaulales</taxon>
        <taxon>Candidatus Bipolaricaulaceae</taxon>
        <taxon>Candidatus Bipolaricaulis</taxon>
    </lineage>
</organism>
<gene>
    <name evidence="2" type="ORF">BIP78_1509</name>
</gene>
<evidence type="ECO:0000313" key="2">
    <source>
        <dbReference type="EMBL" id="QAA77275.1"/>
    </source>
</evidence>
<feature type="region of interest" description="Disordered" evidence="1">
    <location>
        <begin position="1"/>
        <end position="25"/>
    </location>
</feature>
<proteinExistence type="predicted"/>
<dbReference type="EMBL" id="CP034928">
    <property type="protein sequence ID" value="QAA77275.1"/>
    <property type="molecule type" value="Genomic_DNA"/>
</dbReference>
<evidence type="ECO:0000256" key="1">
    <source>
        <dbReference type="SAM" id="MobiDB-lite"/>
    </source>
</evidence>
<dbReference type="KEGG" id="bih:BIP78_1509"/>
<evidence type="ECO:0008006" key="4">
    <source>
        <dbReference type="Google" id="ProtNLM"/>
    </source>
</evidence>
<reference evidence="3" key="1">
    <citation type="submission" date="2018-12" db="EMBL/GenBank/DDBJ databases">
        <title>Complete genome sequence of an uncultured bacterium of the candidate phylum Bipolaricaulota.</title>
        <authorList>
            <person name="Kadnikov V.V."/>
            <person name="Mardanov A.V."/>
            <person name="Beletsky A.V."/>
            <person name="Frank Y.A."/>
            <person name="Karnachuk O.V."/>
            <person name="Ravin N.V."/>
        </authorList>
    </citation>
    <scope>NUCLEOTIDE SEQUENCE [LARGE SCALE GENOMIC DNA]</scope>
</reference>
<accession>A0A410FVY6</accession>
<sequence length="256" mass="27765">MSATATARDALRGRRAPPARGTTVPPGVFRSRCRQRGGPVGALVVALTVLFTPFSVGQSVQAEAPWLTVYDEAGRTKWEVRMDVLVRTDSGWEGERVQVQLYDQGTPHLVLRAPRIRADRYGREWTLFTDEPSPVERGVEPIVGEGEGFSFECREARWSGGLVLVGLAAEGRGVALTAAEARWQIGRAVQLSQAAVEFAGWRLEFESGTYELDRDRLVTGGVTVTGHGMTVAGTALVAWPRAGTLHVTEARVGRAP</sequence>
<protein>
    <recommendedName>
        <fullName evidence="4">LPS export ABC transporter periplasmic protein LptC</fullName>
    </recommendedName>
</protein>
<dbReference type="AlphaFoldDB" id="A0A410FVY6"/>